<dbReference type="Gene3D" id="3.30.2130.10">
    <property type="entry name" value="VC0802-like"/>
    <property type="match status" value="1"/>
</dbReference>
<accession>A0A317ZFP0</accession>
<evidence type="ECO:0000313" key="2">
    <source>
        <dbReference type="EMBL" id="PXA04316.1"/>
    </source>
</evidence>
<dbReference type="Proteomes" id="UP000247099">
    <property type="component" value="Unassembled WGS sequence"/>
</dbReference>
<dbReference type="RefSeq" id="WP_110130770.1">
    <property type="nucleotide sequence ID" value="NZ_QHJQ01000004.1"/>
</dbReference>
<protein>
    <submittedName>
        <fullName evidence="2">Acetolactate synthase</fullName>
    </submittedName>
</protein>
<evidence type="ECO:0000313" key="3">
    <source>
        <dbReference type="Proteomes" id="UP000247099"/>
    </source>
</evidence>
<evidence type="ECO:0000259" key="1">
    <source>
        <dbReference type="Pfam" id="PF19571"/>
    </source>
</evidence>
<keyword evidence="3" id="KW-1185">Reference proteome</keyword>
<reference evidence="2 3" key="1">
    <citation type="submission" date="2018-05" db="EMBL/GenBank/DDBJ databases">
        <title>Coraliomargarita sinensis sp. nov., isolated from a marine solar saltern.</title>
        <authorList>
            <person name="Zhou L.Y."/>
        </authorList>
    </citation>
    <scope>NUCLEOTIDE SEQUENCE [LARGE SCALE GENOMIC DNA]</scope>
    <source>
        <strain evidence="2 3">WN38</strain>
    </source>
</reference>
<dbReference type="OrthoDB" id="197857at2"/>
<dbReference type="Pfam" id="PF19571">
    <property type="entry name" value="ACT_8"/>
    <property type="match status" value="1"/>
</dbReference>
<organism evidence="2 3">
    <name type="scientific">Coraliomargarita sinensis</name>
    <dbReference type="NCBI Taxonomy" id="2174842"/>
    <lineage>
        <taxon>Bacteria</taxon>
        <taxon>Pseudomonadati</taxon>
        <taxon>Verrucomicrobiota</taxon>
        <taxon>Opitutia</taxon>
        <taxon>Puniceicoccales</taxon>
        <taxon>Coraliomargaritaceae</taxon>
        <taxon>Coraliomargarita</taxon>
    </lineage>
</organism>
<dbReference type="EMBL" id="QHJQ01000004">
    <property type="protein sequence ID" value="PXA04316.1"/>
    <property type="molecule type" value="Genomic_DNA"/>
</dbReference>
<dbReference type="PANTHER" id="PTHR40099:SF1">
    <property type="entry name" value="ACETOLACTATE SYNTHASE, SMALL SUBUNIT"/>
    <property type="match status" value="1"/>
</dbReference>
<gene>
    <name evidence="2" type="ORF">DDZ13_07230</name>
</gene>
<feature type="domain" description="ACT" evidence="1">
    <location>
        <begin position="15"/>
        <end position="152"/>
    </location>
</feature>
<dbReference type="InterPro" id="IPR045865">
    <property type="entry name" value="ACT-like_dom_sf"/>
</dbReference>
<comment type="caution">
    <text evidence="2">The sequence shown here is derived from an EMBL/GenBank/DDBJ whole genome shotgun (WGS) entry which is preliminary data.</text>
</comment>
<sequence length="153" mass="17318">MSAEIMRDPGRFEPIIQFSIHADNKVGRLNEIVGLLAVHEVHVMAISILDTTDSSIIRVIVDYPQEAQKLLIEHQFSYVQSELVAVELKEESDLKVVTCALVQAEINIHYIYPFLVRPHGRYALAISLEDNELAADTLKRNQLRVIGQDDIAR</sequence>
<name>A0A317ZFP0_9BACT</name>
<dbReference type="SUPFAM" id="SSF55021">
    <property type="entry name" value="ACT-like"/>
    <property type="match status" value="1"/>
</dbReference>
<dbReference type="AlphaFoldDB" id="A0A317ZFP0"/>
<proteinExistence type="predicted"/>
<dbReference type="InParanoid" id="A0A317ZFP0"/>
<dbReference type="InterPro" id="IPR045739">
    <property type="entry name" value="ACT_dom_pair"/>
</dbReference>
<dbReference type="PANTHER" id="PTHR40099">
    <property type="entry name" value="ACETOLACTATE SYNTHASE, SMALL SUBUNIT"/>
    <property type="match status" value="1"/>
</dbReference>